<dbReference type="InterPro" id="IPR056863">
    <property type="entry name" value="LMN_ATRN_NET-like_EGF"/>
</dbReference>
<keyword evidence="6" id="KW-0677">Repeat</keyword>
<evidence type="ECO:0000256" key="10">
    <source>
        <dbReference type="ARBA" id="ARBA00023180"/>
    </source>
</evidence>
<evidence type="ECO:0000256" key="5">
    <source>
        <dbReference type="ARBA" id="ARBA00022729"/>
    </source>
</evidence>
<proteinExistence type="predicted"/>
<evidence type="ECO:0000256" key="3">
    <source>
        <dbReference type="ARBA" id="ARBA00022536"/>
    </source>
</evidence>
<keyword evidence="10" id="KW-0325">Glycoprotein</keyword>
<comment type="caution">
    <text evidence="12">Lacks conserved residue(s) required for the propagation of feature annotation.</text>
</comment>
<dbReference type="InterPro" id="IPR051568">
    <property type="entry name" value="LZTR1/Attractin"/>
</dbReference>
<feature type="domain" description="CUB" evidence="14">
    <location>
        <begin position="1"/>
        <end position="73"/>
    </location>
</feature>
<keyword evidence="3" id="KW-0245">EGF-like domain</keyword>
<evidence type="ECO:0000313" key="16">
    <source>
        <dbReference type="EMBL" id="UYV73510.1"/>
    </source>
</evidence>
<dbReference type="SUPFAM" id="SSF117281">
    <property type="entry name" value="Kelch motif"/>
    <property type="match status" value="1"/>
</dbReference>
<dbReference type="Pfam" id="PF24981">
    <property type="entry name" value="Beta-prop_ATRN-LZTR1"/>
    <property type="match status" value="1"/>
</dbReference>
<feature type="disulfide bond" evidence="12">
    <location>
        <begin position="751"/>
        <end position="760"/>
    </location>
</feature>
<dbReference type="Pfam" id="PF24973">
    <property type="entry name" value="EGF_LMN_ATRN"/>
    <property type="match status" value="1"/>
</dbReference>
<dbReference type="Gene3D" id="2.10.25.10">
    <property type="entry name" value="Laminin"/>
    <property type="match status" value="2"/>
</dbReference>
<evidence type="ECO:0000256" key="1">
    <source>
        <dbReference type="ARBA" id="ARBA00004167"/>
    </source>
</evidence>
<dbReference type="CDD" id="cd00055">
    <property type="entry name" value="EGF_Lam"/>
    <property type="match status" value="2"/>
</dbReference>
<evidence type="ECO:0000256" key="12">
    <source>
        <dbReference type="PROSITE-ProRule" id="PRU00460"/>
    </source>
</evidence>
<dbReference type="InterPro" id="IPR000859">
    <property type="entry name" value="CUB_dom"/>
</dbReference>
<dbReference type="InterPro" id="IPR016201">
    <property type="entry name" value="PSI"/>
</dbReference>
<evidence type="ECO:0000259" key="15">
    <source>
        <dbReference type="PROSITE" id="PS50027"/>
    </source>
</evidence>
<dbReference type="Gene3D" id="2.60.120.290">
    <property type="entry name" value="Spermadhesin, CUB domain"/>
    <property type="match status" value="1"/>
</dbReference>
<dbReference type="InterPro" id="IPR002165">
    <property type="entry name" value="Plexin_repeat"/>
</dbReference>
<dbReference type="PROSITE" id="PS01186">
    <property type="entry name" value="EGF_2"/>
    <property type="match status" value="1"/>
</dbReference>
<dbReference type="PROSITE" id="PS50027">
    <property type="entry name" value="EGF_LAM_2"/>
    <property type="match status" value="1"/>
</dbReference>
<feature type="disulfide bond" evidence="12">
    <location>
        <begin position="763"/>
        <end position="777"/>
    </location>
</feature>
<protein>
    <submittedName>
        <fullName evidence="16">ATRN</fullName>
    </submittedName>
</protein>
<comment type="subcellular location">
    <subcellularLocation>
        <location evidence="1">Membrane</location>
        <topology evidence="1">Single-pass membrane protein</topology>
    </subcellularLocation>
</comment>
<dbReference type="PROSITE" id="PS01180">
    <property type="entry name" value="CUB"/>
    <property type="match status" value="1"/>
</dbReference>
<dbReference type="InterPro" id="IPR035914">
    <property type="entry name" value="Sperma_CUB_dom_sf"/>
</dbReference>
<dbReference type="Pfam" id="PF24972">
    <property type="entry name" value="GBD_ATRN"/>
    <property type="match status" value="1"/>
</dbReference>
<keyword evidence="17" id="KW-1185">Reference proteome</keyword>
<feature type="transmembrane region" description="Helical" evidence="13">
    <location>
        <begin position="945"/>
        <end position="969"/>
    </location>
</feature>
<keyword evidence="7 13" id="KW-1133">Transmembrane helix</keyword>
<keyword evidence="9 12" id="KW-1015">Disulfide bond</keyword>
<evidence type="ECO:0000313" key="17">
    <source>
        <dbReference type="Proteomes" id="UP001235939"/>
    </source>
</evidence>
<dbReference type="PANTHER" id="PTHR46376:SF2">
    <property type="entry name" value="DISTRACTED, ISOFORM B"/>
    <property type="match status" value="1"/>
</dbReference>
<evidence type="ECO:0000259" key="14">
    <source>
        <dbReference type="PROSITE" id="PS01180"/>
    </source>
</evidence>
<dbReference type="SUPFAM" id="SSF57196">
    <property type="entry name" value="EGF/Laminin"/>
    <property type="match status" value="1"/>
</dbReference>
<keyword evidence="11 12" id="KW-0424">Laminin EGF-like domain</keyword>
<name>A0ABY6KXB7_9ARAC</name>
<dbReference type="InterPro" id="IPR002049">
    <property type="entry name" value="LE_dom"/>
</dbReference>
<dbReference type="Pfam" id="PF01437">
    <property type="entry name" value="PSI"/>
    <property type="match status" value="1"/>
</dbReference>
<dbReference type="InterPro" id="IPR015915">
    <property type="entry name" value="Kelch-typ_b-propeller"/>
</dbReference>
<dbReference type="SMART" id="SM00181">
    <property type="entry name" value="EGF"/>
    <property type="match status" value="3"/>
</dbReference>
<dbReference type="InterPro" id="IPR000742">
    <property type="entry name" value="EGF"/>
</dbReference>
<dbReference type="SUPFAM" id="SSF49854">
    <property type="entry name" value="Spermadhesin, CUB domain"/>
    <property type="match status" value="1"/>
</dbReference>
<dbReference type="SMART" id="SM00423">
    <property type="entry name" value="PSI"/>
    <property type="match status" value="4"/>
</dbReference>
<dbReference type="Pfam" id="PF00053">
    <property type="entry name" value="EGF_laminin"/>
    <property type="match status" value="1"/>
</dbReference>
<evidence type="ECO:0000256" key="11">
    <source>
        <dbReference type="ARBA" id="ARBA00023292"/>
    </source>
</evidence>
<evidence type="ECO:0000256" key="4">
    <source>
        <dbReference type="ARBA" id="ARBA00022692"/>
    </source>
</evidence>
<dbReference type="Gene3D" id="2.120.10.80">
    <property type="entry name" value="Kelch-type beta propeller"/>
    <property type="match status" value="2"/>
</dbReference>
<evidence type="ECO:0000256" key="6">
    <source>
        <dbReference type="ARBA" id="ARBA00022737"/>
    </source>
</evidence>
<keyword evidence="8 13" id="KW-0472">Membrane</keyword>
<reference evidence="16 17" key="1">
    <citation type="submission" date="2022-01" db="EMBL/GenBank/DDBJ databases">
        <title>A chromosomal length assembly of Cordylochernes scorpioides.</title>
        <authorList>
            <person name="Zeh D."/>
            <person name="Zeh J."/>
        </authorList>
    </citation>
    <scope>NUCLEOTIDE SEQUENCE [LARGE SCALE GENOMIC DNA]</scope>
    <source>
        <strain evidence="16">IN4F17</strain>
        <tissue evidence="16">Whole Body</tissue>
    </source>
</reference>
<dbReference type="InterPro" id="IPR056737">
    <property type="entry name" value="Beta-prop_ATRN-MKLN-like"/>
</dbReference>
<feature type="domain" description="Laminin EGF-like" evidence="15">
    <location>
        <begin position="732"/>
        <end position="779"/>
    </location>
</feature>
<evidence type="ECO:0000256" key="7">
    <source>
        <dbReference type="ARBA" id="ARBA00022989"/>
    </source>
</evidence>
<organism evidence="16 17">
    <name type="scientific">Cordylochernes scorpioides</name>
    <dbReference type="NCBI Taxonomy" id="51811"/>
    <lineage>
        <taxon>Eukaryota</taxon>
        <taxon>Metazoa</taxon>
        <taxon>Ecdysozoa</taxon>
        <taxon>Arthropoda</taxon>
        <taxon>Chelicerata</taxon>
        <taxon>Arachnida</taxon>
        <taxon>Pseudoscorpiones</taxon>
        <taxon>Cheliferoidea</taxon>
        <taxon>Chernetidae</taxon>
        <taxon>Cordylochernes</taxon>
    </lineage>
</organism>
<keyword evidence="4 13" id="KW-0812">Transmembrane</keyword>
<evidence type="ECO:0000256" key="9">
    <source>
        <dbReference type="ARBA" id="ARBA00023157"/>
    </source>
</evidence>
<keyword evidence="5" id="KW-0732">Signal</keyword>
<sequence length="1136" mass="125782">MNAFETECIWDHFYVFDGDSVYSPLVAAYSGIYPSSGPEILPEITTHSGKAFLYFYSDAAYNMSGFNFTYTVNGCPHNCSTRGQCVGGRCFCTGPWEGQYCQLPLCKTSCQHGSCSGNYCICEPGYTGRDCSILLERGWWEAVPDGPPRALHAALVARDSMWVVGGLDFFHQQLPVVRFDFTTKQWKDMFMHGTQPLGRSGHSLVHYQDKLYMYGGQLSINGSVVAELWSFDLDRNTWKLVLRGGGECAAELCSPLEASGHTATLVGDLMVVVFGHHPTYGYLNTVQHYNFSSGQWELVATRGAIVKGGYGHSSTYDRVTQRIYVYGGYHSTGTEAALTDFIYAYNPWERVWMILTPSQSPRYLHASVFLHGLILVIGGTTRPHNDQCFSSEILTYDIVANSWQTLTFPSTTGDSRHIGRYGHAAVAYNDTVYVFGGFNGEILGSMYRFTPGRCEIYHDPKSCSAAAPGVKCVWQFEQRQCKPFSLLTTTVVAPPRGRALNLTALCGRLTSCPSCLENTFGCVWCGSGCQHARCHSPDLKLWVQEVRDTEQCEPSESSNCDKLHNCHACHTEYRCGWQHKERCINFVRDSGNSTTAVSAEEETPADGYRAKCELPCHLRTSCINCTEGPCMWCSGLHRCVEANSYPASFPLGQCMEWTTHPHKCPGLDCGNLQSCEQCQQNPHCGWCDGGQGTGLGRCMRGSDTGPLRWDSQRYVPDTSLCSRWHFTSCPLCQCNGHSSCVANTSLCIQPCRDLTEGSNCQQCMAGYYGNPVNGGNCTACFCHGHGDLCQRDTGTCYCTTKGINGKHCNRCDETNHYVGNPSVEGGSCFYILNIDFQYTFNMSKAEDRYYTSINFMNTPSKSDVDVDFTLSCSERALANISVASSAMAERMVRELERCEEPLKVRFSHAEHLLGVANTTFYVYVFGFNTPLMIQVSFSQHRTLDLLQFFITFSSCFLTLLVLAAGLWKVKQKYDLYRRRQGVVLQRLFVELEQMASRPFATVSIEIDRDTCISSTQEDGRKKNHPTPIALEPLADNRAAILSLILVLPSGDDCYTPVGQSGLAIASALVSLGGFSGVQGNKAGCMDRSDLLHGQDTTTTSVVRYCDQGAWTDLICSMDKTPPPQLAGIVIRVHGPI</sequence>
<dbReference type="InterPro" id="IPR056732">
    <property type="entry name" value="GBD_ATRN"/>
</dbReference>
<evidence type="ECO:0000256" key="13">
    <source>
        <dbReference type="SAM" id="Phobius"/>
    </source>
</evidence>
<evidence type="ECO:0000256" key="2">
    <source>
        <dbReference type="ARBA" id="ARBA00022441"/>
    </source>
</evidence>
<dbReference type="EMBL" id="CP092872">
    <property type="protein sequence ID" value="UYV73510.1"/>
    <property type="molecule type" value="Genomic_DNA"/>
</dbReference>
<dbReference type="SMART" id="SM00180">
    <property type="entry name" value="EGF_Lam"/>
    <property type="match status" value="2"/>
</dbReference>
<accession>A0ABY6KXB7</accession>
<keyword evidence="2" id="KW-0880">Kelch repeat</keyword>
<dbReference type="SMART" id="SM00612">
    <property type="entry name" value="Kelch"/>
    <property type="match status" value="2"/>
</dbReference>
<gene>
    <name evidence="16" type="ORF">LAZ67_10003878</name>
</gene>
<dbReference type="InterPro" id="IPR006652">
    <property type="entry name" value="Kelch_1"/>
</dbReference>
<evidence type="ECO:0000256" key="8">
    <source>
        <dbReference type="ARBA" id="ARBA00023136"/>
    </source>
</evidence>
<dbReference type="Proteomes" id="UP001235939">
    <property type="component" value="Chromosome 10"/>
</dbReference>
<dbReference type="PANTHER" id="PTHR46376">
    <property type="entry name" value="LEUCINE-ZIPPER-LIKE TRANSCRIPTIONAL REGULATOR 1"/>
    <property type="match status" value="1"/>
</dbReference>
<dbReference type="PROSITE" id="PS00022">
    <property type="entry name" value="EGF_1"/>
    <property type="match status" value="1"/>
</dbReference>